<dbReference type="EMBL" id="JAUJYN010000005">
    <property type="protein sequence ID" value="KAK1272176.1"/>
    <property type="molecule type" value="Genomic_DNA"/>
</dbReference>
<keyword evidence="1" id="KW-1133">Transmembrane helix</keyword>
<name>A0AAV9B739_ACOGR</name>
<evidence type="ECO:0000313" key="2">
    <source>
        <dbReference type="EMBL" id="KAK1272176.1"/>
    </source>
</evidence>
<accession>A0AAV9B739</accession>
<feature type="transmembrane region" description="Helical" evidence="1">
    <location>
        <begin position="52"/>
        <end position="77"/>
    </location>
</feature>
<evidence type="ECO:0000256" key="1">
    <source>
        <dbReference type="SAM" id="Phobius"/>
    </source>
</evidence>
<reference evidence="2" key="2">
    <citation type="submission" date="2023-06" db="EMBL/GenBank/DDBJ databases">
        <authorList>
            <person name="Ma L."/>
            <person name="Liu K.-W."/>
            <person name="Li Z."/>
            <person name="Hsiao Y.-Y."/>
            <person name="Qi Y."/>
            <person name="Fu T."/>
            <person name="Tang G."/>
            <person name="Zhang D."/>
            <person name="Sun W.-H."/>
            <person name="Liu D.-K."/>
            <person name="Li Y."/>
            <person name="Chen G.-Z."/>
            <person name="Liu X.-D."/>
            <person name="Liao X.-Y."/>
            <person name="Jiang Y.-T."/>
            <person name="Yu X."/>
            <person name="Hao Y."/>
            <person name="Huang J."/>
            <person name="Zhao X.-W."/>
            <person name="Ke S."/>
            <person name="Chen Y.-Y."/>
            <person name="Wu W.-L."/>
            <person name="Hsu J.-L."/>
            <person name="Lin Y.-F."/>
            <person name="Huang M.-D."/>
            <person name="Li C.-Y."/>
            <person name="Huang L."/>
            <person name="Wang Z.-W."/>
            <person name="Zhao X."/>
            <person name="Zhong W.-Y."/>
            <person name="Peng D.-H."/>
            <person name="Ahmad S."/>
            <person name="Lan S."/>
            <person name="Zhang J.-S."/>
            <person name="Tsai W.-C."/>
            <person name="Van De Peer Y."/>
            <person name="Liu Z.-J."/>
        </authorList>
    </citation>
    <scope>NUCLEOTIDE SEQUENCE</scope>
    <source>
        <strain evidence="2">SCP</strain>
        <tissue evidence="2">Leaves</tissue>
    </source>
</reference>
<organism evidence="2 3">
    <name type="scientific">Acorus gramineus</name>
    <name type="common">Dwarf sweet flag</name>
    <dbReference type="NCBI Taxonomy" id="55184"/>
    <lineage>
        <taxon>Eukaryota</taxon>
        <taxon>Viridiplantae</taxon>
        <taxon>Streptophyta</taxon>
        <taxon>Embryophyta</taxon>
        <taxon>Tracheophyta</taxon>
        <taxon>Spermatophyta</taxon>
        <taxon>Magnoliopsida</taxon>
        <taxon>Liliopsida</taxon>
        <taxon>Acoraceae</taxon>
        <taxon>Acorus</taxon>
    </lineage>
</organism>
<keyword evidence="1" id="KW-0472">Membrane</keyword>
<comment type="caution">
    <text evidence="2">The sequence shown here is derived from an EMBL/GenBank/DDBJ whole genome shotgun (WGS) entry which is preliminary data.</text>
</comment>
<dbReference type="AlphaFoldDB" id="A0AAV9B739"/>
<gene>
    <name evidence="2" type="ORF">QJS04_geneDACA007430</name>
</gene>
<reference evidence="2" key="1">
    <citation type="journal article" date="2023" name="Nat. Commun.">
        <title>Diploid and tetraploid genomes of Acorus and the evolution of monocots.</title>
        <authorList>
            <person name="Ma L."/>
            <person name="Liu K.W."/>
            <person name="Li Z."/>
            <person name="Hsiao Y.Y."/>
            <person name="Qi Y."/>
            <person name="Fu T."/>
            <person name="Tang G.D."/>
            <person name="Zhang D."/>
            <person name="Sun W.H."/>
            <person name="Liu D.K."/>
            <person name="Li Y."/>
            <person name="Chen G.Z."/>
            <person name="Liu X.D."/>
            <person name="Liao X.Y."/>
            <person name="Jiang Y.T."/>
            <person name="Yu X."/>
            <person name="Hao Y."/>
            <person name="Huang J."/>
            <person name="Zhao X.W."/>
            <person name="Ke S."/>
            <person name="Chen Y.Y."/>
            <person name="Wu W.L."/>
            <person name="Hsu J.L."/>
            <person name="Lin Y.F."/>
            <person name="Huang M.D."/>
            <person name="Li C.Y."/>
            <person name="Huang L."/>
            <person name="Wang Z.W."/>
            <person name="Zhao X."/>
            <person name="Zhong W.Y."/>
            <person name="Peng D.H."/>
            <person name="Ahmad S."/>
            <person name="Lan S."/>
            <person name="Zhang J.S."/>
            <person name="Tsai W.C."/>
            <person name="Van de Peer Y."/>
            <person name="Liu Z.J."/>
        </authorList>
    </citation>
    <scope>NUCLEOTIDE SEQUENCE</scope>
    <source>
        <strain evidence="2">SCP</strain>
    </source>
</reference>
<sequence>MMVWDIFSSEHVLQTATRDVVVTAASVGGAMLGEVIGVALTTQLVGVGASPLFLVMAGLATGIAGAFILGAFAGLLIDLIFGSGGSSPLSTDGHRCYVASMPDGIVLARQIAHQQ</sequence>
<keyword evidence="3" id="KW-1185">Reference proteome</keyword>
<evidence type="ECO:0000313" key="3">
    <source>
        <dbReference type="Proteomes" id="UP001179952"/>
    </source>
</evidence>
<dbReference type="Proteomes" id="UP001179952">
    <property type="component" value="Unassembled WGS sequence"/>
</dbReference>
<feature type="transmembrane region" description="Helical" evidence="1">
    <location>
        <begin position="20"/>
        <end position="40"/>
    </location>
</feature>
<protein>
    <submittedName>
        <fullName evidence="2">Uncharacterized protein</fullName>
    </submittedName>
</protein>
<proteinExistence type="predicted"/>
<keyword evidence="1" id="KW-0812">Transmembrane</keyword>